<comment type="caution">
    <text evidence="1">The sequence shown here is derived from an EMBL/GenBank/DDBJ whole genome shotgun (WGS) entry which is preliminary data.</text>
</comment>
<evidence type="ECO:0000313" key="1">
    <source>
        <dbReference type="EMBL" id="EFO79811.1"/>
    </source>
</evidence>
<dbReference type="HOGENOM" id="CLU_000288_125_8_0"/>
<dbReference type="SMART" id="SM00028">
    <property type="entry name" value="TPR"/>
    <property type="match status" value="5"/>
</dbReference>
<dbReference type="EMBL" id="ADVR01000101">
    <property type="protein sequence ID" value="EFO79811.1"/>
    <property type="molecule type" value="Genomic_DNA"/>
</dbReference>
<dbReference type="Pfam" id="PF13374">
    <property type="entry name" value="TPR_10"/>
    <property type="match status" value="1"/>
</dbReference>
<dbReference type="Proteomes" id="UP000054010">
    <property type="component" value="Unassembled WGS sequence"/>
</dbReference>
<accession>E1IG77</accession>
<dbReference type="InterPro" id="IPR011990">
    <property type="entry name" value="TPR-like_helical_dom_sf"/>
</dbReference>
<dbReference type="Gene3D" id="3.40.50.300">
    <property type="entry name" value="P-loop containing nucleotide triphosphate hydrolases"/>
    <property type="match status" value="1"/>
</dbReference>
<dbReference type="PANTHER" id="PTHR47691:SF3">
    <property type="entry name" value="HTH-TYPE TRANSCRIPTIONAL REGULATOR RV0890C-RELATED"/>
    <property type="match status" value="1"/>
</dbReference>
<name>E1IG77_9CHLR</name>
<proteinExistence type="predicted"/>
<reference evidence="1 2" key="1">
    <citation type="journal article" date="2011" name="J. Bacteriol.">
        <title>Draft genome sequence of the anoxygenic filamentous phototrophic bacterium Oscillochloris trichoides subsp. DG-6.</title>
        <authorList>
            <person name="Kuznetsov B.B."/>
            <person name="Ivanovsky R.N."/>
            <person name="Keppen O.I."/>
            <person name="Sukhacheva M.V."/>
            <person name="Bumazhkin B.K."/>
            <person name="Patutina E.O."/>
            <person name="Beletsky A.V."/>
            <person name="Mardanov A.V."/>
            <person name="Baslerov R.V."/>
            <person name="Panteleeva A.N."/>
            <person name="Kolganova T.V."/>
            <person name="Ravin N.V."/>
            <person name="Skryabin K.G."/>
        </authorList>
    </citation>
    <scope>NUCLEOTIDE SEQUENCE [LARGE SCALE GENOMIC DNA]</scope>
    <source>
        <strain evidence="1 2">DG-6</strain>
    </source>
</reference>
<dbReference type="SUPFAM" id="SSF52540">
    <property type="entry name" value="P-loop containing nucleoside triphosphate hydrolases"/>
    <property type="match status" value="1"/>
</dbReference>
<dbReference type="STRING" id="765420.OSCT_2328"/>
<dbReference type="PRINTS" id="PR00364">
    <property type="entry name" value="DISEASERSIST"/>
</dbReference>
<dbReference type="SUPFAM" id="SSF48452">
    <property type="entry name" value="TPR-like"/>
    <property type="match status" value="2"/>
</dbReference>
<dbReference type="Gene3D" id="1.25.40.10">
    <property type="entry name" value="Tetratricopeptide repeat domain"/>
    <property type="match status" value="2"/>
</dbReference>
<gene>
    <name evidence="1" type="ORF">OSCT_2328</name>
</gene>
<dbReference type="Pfam" id="PF13424">
    <property type="entry name" value="TPR_12"/>
    <property type="match status" value="2"/>
</dbReference>
<organism evidence="1 2">
    <name type="scientific">Oscillochloris trichoides DG-6</name>
    <dbReference type="NCBI Taxonomy" id="765420"/>
    <lineage>
        <taxon>Bacteria</taxon>
        <taxon>Bacillati</taxon>
        <taxon>Chloroflexota</taxon>
        <taxon>Chloroflexia</taxon>
        <taxon>Chloroflexales</taxon>
        <taxon>Chloroflexineae</taxon>
        <taxon>Oscillochloridaceae</taxon>
        <taxon>Oscillochloris</taxon>
    </lineage>
</organism>
<dbReference type="AlphaFoldDB" id="E1IG77"/>
<dbReference type="InterPro" id="IPR019734">
    <property type="entry name" value="TPR_rpt"/>
</dbReference>
<dbReference type="eggNOG" id="COG0457">
    <property type="taxonomic scope" value="Bacteria"/>
</dbReference>
<evidence type="ECO:0000313" key="2">
    <source>
        <dbReference type="Proteomes" id="UP000054010"/>
    </source>
</evidence>
<protein>
    <submittedName>
        <fullName evidence="1">TPR repeat-containing protein</fullName>
    </submittedName>
</protein>
<dbReference type="PANTHER" id="PTHR47691">
    <property type="entry name" value="REGULATOR-RELATED"/>
    <property type="match status" value="1"/>
</dbReference>
<sequence>MHSNTIYLWEHDNVPDPHELLRLITFFVEHGVLSSYADASDLWAEARREPFPEPPELRALFEPRWQLPSDALPDHTSLPPGLRLPMRRNPLFMGREPLLLRIAQALNAQDATVAITGIAGIGKTQLATEFAHRYGALFPAGVFWLSFADPNSVLAGVAACYAHPSAALLPLAQRAERVFQSWHEPEPRLLIFDNCEDEHLLARWRPSHGGSRILLTSRRTRWNAALVTAQVPLPTFERAVSVGLLHAHLHAAGVDEVSTPAVDTIAQLLGDLPLALHLAGSYLAYRAPFFTPEQYLAELHAQSALDHPSLEGMSPSPTKHPQHLSNVLALALAQLDPAQPVDAQAAALLARAAHFAPGEPLLLELLLASAGLSDSAAQPALKRLIGDLGLMEATSSNTVRVHRLIAEFIRNTPHEPQVVADVERASLDLAQRFSDGGEAAPAGLLTHLRAVASAAQPRHDLRAIQLANALGWLLYLSRDFAASIEWLTWSHTTLRAAAQPDAAMLCETLELLGLVHQMYNEQTEQAEAYYSEALAICEQTYSPEHPKSGDLANNLGYFIAFHRNDYDRAYRLLRQAVAVRRREHGLAQGNTARSLRNLGFALFKLGRYRAAMRYLRLALRCFECAEGSYAIARAQTLMHMADVALVCNDPRAEAYVSAMFDLRKAARNEGDGELGESYWYVGRVALAQGDTAGAAQAFAEAEKIYERRIWPDHYVLARMRGDQARLALQQGDPAAAAAYIEKAQYHWEQLSPDHVDRAESYLIASRVALAQGDHVTARNHMLRAVAMREAVLGAEHPATRAAHVEMAASIREA</sequence>
<dbReference type="InterPro" id="IPR027417">
    <property type="entry name" value="P-loop_NTPase"/>
</dbReference>
<keyword evidence="2" id="KW-1185">Reference proteome</keyword>